<gene>
    <name evidence="2" type="ORF">QQF64_018688</name>
</gene>
<keyword evidence="3" id="KW-1185">Reference proteome</keyword>
<feature type="region of interest" description="Disordered" evidence="1">
    <location>
        <begin position="1"/>
        <end position="35"/>
    </location>
</feature>
<evidence type="ECO:0000256" key="1">
    <source>
        <dbReference type="SAM" id="MobiDB-lite"/>
    </source>
</evidence>
<evidence type="ECO:0000313" key="3">
    <source>
        <dbReference type="Proteomes" id="UP001558613"/>
    </source>
</evidence>
<evidence type="ECO:0000313" key="2">
    <source>
        <dbReference type="EMBL" id="KAL1250892.1"/>
    </source>
</evidence>
<sequence length="70" mass="7802">MTDGKWTDGDEETPFMDFPWRIQGVGDPATDIKKRRPIRGCTPARQKQPSPLITALQCGTKARAAHHISI</sequence>
<name>A0ABR3LDB8_9TELE</name>
<protein>
    <submittedName>
        <fullName evidence="2">Uncharacterized protein</fullName>
    </submittedName>
</protein>
<proteinExistence type="predicted"/>
<accession>A0ABR3LDB8</accession>
<dbReference type="Proteomes" id="UP001558613">
    <property type="component" value="Unassembled WGS sequence"/>
</dbReference>
<dbReference type="EMBL" id="JAYMGO010000022">
    <property type="protein sequence ID" value="KAL1250892.1"/>
    <property type="molecule type" value="Genomic_DNA"/>
</dbReference>
<reference evidence="2 3" key="1">
    <citation type="submission" date="2023-09" db="EMBL/GenBank/DDBJ databases">
        <authorList>
            <person name="Wang M."/>
        </authorList>
    </citation>
    <scope>NUCLEOTIDE SEQUENCE [LARGE SCALE GENOMIC DNA]</scope>
    <source>
        <strain evidence="2">GT-2023</strain>
        <tissue evidence="2">Liver</tissue>
    </source>
</reference>
<organism evidence="2 3">
    <name type="scientific">Cirrhinus molitorella</name>
    <name type="common">mud carp</name>
    <dbReference type="NCBI Taxonomy" id="172907"/>
    <lineage>
        <taxon>Eukaryota</taxon>
        <taxon>Metazoa</taxon>
        <taxon>Chordata</taxon>
        <taxon>Craniata</taxon>
        <taxon>Vertebrata</taxon>
        <taxon>Euteleostomi</taxon>
        <taxon>Actinopterygii</taxon>
        <taxon>Neopterygii</taxon>
        <taxon>Teleostei</taxon>
        <taxon>Ostariophysi</taxon>
        <taxon>Cypriniformes</taxon>
        <taxon>Cyprinidae</taxon>
        <taxon>Labeoninae</taxon>
        <taxon>Labeonini</taxon>
        <taxon>Cirrhinus</taxon>
    </lineage>
</organism>
<comment type="caution">
    <text evidence="2">The sequence shown here is derived from an EMBL/GenBank/DDBJ whole genome shotgun (WGS) entry which is preliminary data.</text>
</comment>